<accession>A0A2P2PWW9</accession>
<proteinExistence type="predicted"/>
<organism evidence="1">
    <name type="scientific">Rhizophora mucronata</name>
    <name type="common">Asiatic mangrove</name>
    <dbReference type="NCBI Taxonomy" id="61149"/>
    <lineage>
        <taxon>Eukaryota</taxon>
        <taxon>Viridiplantae</taxon>
        <taxon>Streptophyta</taxon>
        <taxon>Embryophyta</taxon>
        <taxon>Tracheophyta</taxon>
        <taxon>Spermatophyta</taxon>
        <taxon>Magnoliopsida</taxon>
        <taxon>eudicotyledons</taxon>
        <taxon>Gunneridae</taxon>
        <taxon>Pentapetalae</taxon>
        <taxon>rosids</taxon>
        <taxon>fabids</taxon>
        <taxon>Malpighiales</taxon>
        <taxon>Rhizophoraceae</taxon>
        <taxon>Rhizophora</taxon>
    </lineage>
</organism>
<evidence type="ECO:0000313" key="1">
    <source>
        <dbReference type="EMBL" id="MBX59237.1"/>
    </source>
</evidence>
<name>A0A2P2PWW9_RHIMU</name>
<sequence>MSCLKFTPDPFYVVEDRVMVGLVLCNYQKEPTLGWSQCAF</sequence>
<protein>
    <submittedName>
        <fullName evidence="1">Uncharacterized protein</fullName>
    </submittedName>
</protein>
<reference evidence="1" key="1">
    <citation type="submission" date="2018-02" db="EMBL/GenBank/DDBJ databases">
        <title>Rhizophora mucronata_Transcriptome.</title>
        <authorList>
            <person name="Meera S.P."/>
            <person name="Sreeshan A."/>
            <person name="Augustine A."/>
        </authorList>
    </citation>
    <scope>NUCLEOTIDE SEQUENCE</scope>
    <source>
        <tissue evidence="1">Leaf</tissue>
    </source>
</reference>
<dbReference type="EMBL" id="GGEC01078753">
    <property type="protein sequence ID" value="MBX59237.1"/>
    <property type="molecule type" value="Transcribed_RNA"/>
</dbReference>
<dbReference type="AlphaFoldDB" id="A0A2P2PWW9"/>